<evidence type="ECO:0000259" key="3">
    <source>
        <dbReference type="PROSITE" id="PS51371"/>
    </source>
</evidence>
<dbReference type="InterPro" id="IPR000644">
    <property type="entry name" value="CBS_dom"/>
</dbReference>
<evidence type="ECO:0000256" key="2">
    <source>
        <dbReference type="PROSITE-ProRule" id="PRU00703"/>
    </source>
</evidence>
<evidence type="ECO:0000256" key="1">
    <source>
        <dbReference type="ARBA" id="ARBA00023122"/>
    </source>
</evidence>
<dbReference type="OrthoDB" id="65817at2157"/>
<dbReference type="GO" id="GO:0016491">
    <property type="term" value="F:oxidoreductase activity"/>
    <property type="evidence" value="ECO:0007669"/>
    <property type="project" value="UniProtKB-ARBA"/>
</dbReference>
<dbReference type="KEGG" id="mten:GWK48_06790"/>
<protein>
    <submittedName>
        <fullName evidence="5">CBS domain-containing protein</fullName>
    </submittedName>
</protein>
<reference evidence="5 6" key="1">
    <citation type="submission" date="2020-02" db="EMBL/GenBank/DDBJ databases">
        <title>Comparative genome analysis reveals the metabolism and evolution of the thermophilic archaeal genus Metallosphaera.</title>
        <authorList>
            <person name="Jiang C."/>
        </authorList>
    </citation>
    <scope>NUCLEOTIDE SEQUENCE [LARGE SCALE GENOMIC DNA]</scope>
    <source>
        <strain evidence="5 6">Ric-A</strain>
    </source>
</reference>
<dbReference type="SUPFAM" id="SSF54862">
    <property type="entry name" value="4Fe-4S ferredoxins"/>
    <property type="match status" value="1"/>
</dbReference>
<dbReference type="SMART" id="SM00116">
    <property type="entry name" value="CBS"/>
    <property type="match status" value="4"/>
</dbReference>
<dbReference type="InterPro" id="IPR046342">
    <property type="entry name" value="CBS_dom_sf"/>
</dbReference>
<dbReference type="EMBL" id="CP049074">
    <property type="protein sequence ID" value="QKR00119.1"/>
    <property type="molecule type" value="Genomic_DNA"/>
</dbReference>
<name>A0A6N0NWW6_9CREN</name>
<dbReference type="RefSeq" id="WP_174630804.1">
    <property type="nucleotide sequence ID" value="NZ_CP049074.1"/>
</dbReference>
<dbReference type="InterPro" id="IPR051257">
    <property type="entry name" value="Diverse_CBS-Domain"/>
</dbReference>
<dbReference type="Pfam" id="PF00571">
    <property type="entry name" value="CBS"/>
    <property type="match status" value="3"/>
</dbReference>
<keyword evidence="1 2" id="KW-0129">CBS domain</keyword>
<keyword evidence="6" id="KW-1185">Reference proteome</keyword>
<dbReference type="Gene3D" id="3.10.580.10">
    <property type="entry name" value="CBS-domain"/>
    <property type="match status" value="2"/>
</dbReference>
<dbReference type="PROSITE" id="PS51371">
    <property type="entry name" value="CBS"/>
    <property type="match status" value="1"/>
</dbReference>
<sequence>MEPIVLIDVDRCVGCYMCQRACALAQCIEINEFTRFAEVVRPEDCTGCMACERACPYNCIEVLSEGVDVSARAKVTLSRVRRYMNKRLRTVFSTTTVKEGAMIMTKENIGSLLIWSDKLKIATETDILNAWYTGKENELLVAFSHEAVTVEGRATVQEALEVMIKKGIGHLPVLERGKLVGMLSIRDALRASSVTSPVKDQGIFPINPNGKVREFVKTCPVLQNPTNEKVLVTLREHGLKALLVRDNDRVGLISVRDLTKALALGRSLKDHAEPRWVKPISAEESISKAIAIMMEHNIRNMPVIDGEELKILSVKEIAKHAIWITAPERGA</sequence>
<proteinExistence type="predicted"/>
<evidence type="ECO:0000313" key="5">
    <source>
        <dbReference type="EMBL" id="QKR00119.1"/>
    </source>
</evidence>
<dbReference type="PROSITE" id="PS00198">
    <property type="entry name" value="4FE4S_FER_1"/>
    <property type="match status" value="1"/>
</dbReference>
<dbReference type="Pfam" id="PF12838">
    <property type="entry name" value="Fer4_7"/>
    <property type="match status" value="1"/>
</dbReference>
<dbReference type="PANTHER" id="PTHR43080">
    <property type="entry name" value="CBS DOMAIN-CONTAINING PROTEIN CBSX3, MITOCHONDRIAL"/>
    <property type="match status" value="1"/>
</dbReference>
<dbReference type="InterPro" id="IPR017896">
    <property type="entry name" value="4Fe4S_Fe-S-bd"/>
</dbReference>
<dbReference type="Gene3D" id="3.30.70.20">
    <property type="match status" value="1"/>
</dbReference>
<evidence type="ECO:0000313" key="6">
    <source>
        <dbReference type="Proteomes" id="UP000509301"/>
    </source>
</evidence>
<dbReference type="AlphaFoldDB" id="A0A6N0NWW6"/>
<gene>
    <name evidence="5" type="ORF">GWK48_06790</name>
</gene>
<dbReference type="Proteomes" id="UP000509301">
    <property type="component" value="Chromosome"/>
</dbReference>
<dbReference type="PANTHER" id="PTHR43080:SF2">
    <property type="entry name" value="CBS DOMAIN-CONTAINING PROTEIN"/>
    <property type="match status" value="1"/>
</dbReference>
<dbReference type="GeneID" id="55641642"/>
<feature type="domain" description="4Fe-4S ferredoxin-type" evidence="4">
    <location>
        <begin position="3"/>
        <end position="33"/>
    </location>
</feature>
<dbReference type="SUPFAM" id="SSF54631">
    <property type="entry name" value="CBS-domain pair"/>
    <property type="match status" value="2"/>
</dbReference>
<dbReference type="PROSITE" id="PS51379">
    <property type="entry name" value="4FE4S_FER_2"/>
    <property type="match status" value="2"/>
</dbReference>
<feature type="domain" description="CBS" evidence="3">
    <location>
        <begin position="143"/>
        <end position="201"/>
    </location>
</feature>
<organism evidence="5 6">
    <name type="scientific">Metallosphaera tengchongensis</name>
    <dbReference type="NCBI Taxonomy" id="1532350"/>
    <lineage>
        <taxon>Archaea</taxon>
        <taxon>Thermoproteota</taxon>
        <taxon>Thermoprotei</taxon>
        <taxon>Sulfolobales</taxon>
        <taxon>Sulfolobaceae</taxon>
        <taxon>Metallosphaera</taxon>
    </lineage>
</organism>
<evidence type="ECO:0000259" key="4">
    <source>
        <dbReference type="PROSITE" id="PS51379"/>
    </source>
</evidence>
<accession>A0A6N0NWW6</accession>
<dbReference type="InterPro" id="IPR017900">
    <property type="entry name" value="4Fe4S_Fe_S_CS"/>
</dbReference>
<feature type="domain" description="4Fe-4S ferredoxin-type" evidence="4">
    <location>
        <begin position="36"/>
        <end position="65"/>
    </location>
</feature>